<dbReference type="InterPro" id="IPR021137">
    <property type="entry name" value="Ribosomal_bL35-like"/>
</dbReference>
<gene>
    <name evidence="5" type="primary">rpl35</name>
    <name evidence="5" type="ORF">Sdur_025</name>
</gene>
<keyword evidence="2 4" id="KW-0689">Ribosomal protein</keyword>
<evidence type="ECO:0000256" key="4">
    <source>
        <dbReference type="RuleBase" id="RU000568"/>
    </source>
</evidence>
<accession>A0A141SCR6</accession>
<geneLocation type="plastid" evidence="5"/>
<dbReference type="PANTHER" id="PTHR33343:SF1">
    <property type="entry name" value="LARGE RIBOSOMAL SUBUNIT PROTEIN BL35M"/>
    <property type="match status" value="1"/>
</dbReference>
<dbReference type="InterPro" id="IPR001706">
    <property type="entry name" value="Ribosomal_bL35"/>
</dbReference>
<evidence type="ECO:0000313" key="5">
    <source>
        <dbReference type="EMBL" id="AMK96084.1"/>
    </source>
</evidence>
<dbReference type="AlphaFoldDB" id="A0A141SCR6"/>
<dbReference type="GO" id="GO:0015934">
    <property type="term" value="C:large ribosomal subunit"/>
    <property type="evidence" value="ECO:0007669"/>
    <property type="project" value="TreeGrafter"/>
</dbReference>
<evidence type="ECO:0000256" key="3">
    <source>
        <dbReference type="ARBA" id="ARBA00023274"/>
    </source>
</evidence>
<organism evidence="5">
    <name type="scientific">Sporolithon durum</name>
    <dbReference type="NCBI Taxonomy" id="48970"/>
    <lineage>
        <taxon>Eukaryota</taxon>
        <taxon>Rhodophyta</taxon>
        <taxon>Florideophyceae</taxon>
        <taxon>Corallinophycidae</taxon>
        <taxon>Sporolithales</taxon>
        <taxon>Sporolithaceae</taxon>
        <taxon>Sporolithon</taxon>
    </lineage>
</organism>
<comment type="similarity">
    <text evidence="1 4">Belongs to the bacterial ribosomal protein bL35 family.</text>
</comment>
<dbReference type="NCBIfam" id="TIGR00001">
    <property type="entry name" value="rpmI_bact"/>
    <property type="match status" value="1"/>
</dbReference>
<proteinExistence type="inferred from homology"/>
<dbReference type="Gene3D" id="4.10.410.60">
    <property type="match status" value="1"/>
</dbReference>
<sequence length="68" mass="8220">MKNYKIKSNRSISKRLKVTSNRLFLRHRAGRSHLLQKKSSKRKQSLRKTLFLQQCEISRIKSKLLYLF</sequence>
<name>A0A141SCR6_9FLOR</name>
<dbReference type="GeneID" id="27215527"/>
<reference evidence="5" key="1">
    <citation type="submission" date="2015-07" db="EMBL/GenBank/DDBJ databases">
        <title>Reconstructing the complex evolutionary history of mobile plasmids in red algal genomes.</title>
        <authorList>
            <person name="Lee J."/>
            <person name="Kim K.M."/>
            <person name="Yang E.C."/>
            <person name="Miller K.A."/>
            <person name="Boo S.M."/>
            <person name="Bhattacharya D."/>
            <person name="Yoon H.S."/>
        </authorList>
    </citation>
    <scope>NUCLEOTIDE SEQUENCE</scope>
</reference>
<dbReference type="GO" id="GO:0006412">
    <property type="term" value="P:translation"/>
    <property type="evidence" value="ECO:0007669"/>
    <property type="project" value="InterPro"/>
</dbReference>
<dbReference type="InterPro" id="IPR037229">
    <property type="entry name" value="Ribosomal_bL35_sf"/>
</dbReference>
<protein>
    <recommendedName>
        <fullName evidence="4">50S ribosomal protein L35</fullName>
    </recommendedName>
</protein>
<dbReference type="SUPFAM" id="SSF143034">
    <property type="entry name" value="L35p-like"/>
    <property type="match status" value="1"/>
</dbReference>
<evidence type="ECO:0000256" key="2">
    <source>
        <dbReference type="ARBA" id="ARBA00022980"/>
    </source>
</evidence>
<dbReference type="RefSeq" id="YP_009243842.1">
    <property type="nucleotide sequence ID" value="NC_029857.1"/>
</dbReference>
<dbReference type="PRINTS" id="PR00064">
    <property type="entry name" value="RIBOSOMALL35"/>
</dbReference>
<dbReference type="GO" id="GO:0003735">
    <property type="term" value="F:structural constituent of ribosome"/>
    <property type="evidence" value="ECO:0007669"/>
    <property type="project" value="InterPro"/>
</dbReference>
<dbReference type="HAMAP" id="MF_00514">
    <property type="entry name" value="Ribosomal_bL35"/>
    <property type="match status" value="1"/>
</dbReference>
<dbReference type="EMBL" id="KT266785">
    <property type="protein sequence ID" value="AMK96084.1"/>
    <property type="molecule type" value="Genomic_DNA"/>
</dbReference>
<keyword evidence="5" id="KW-0934">Plastid</keyword>
<keyword evidence="3 4" id="KW-0687">Ribonucleoprotein</keyword>
<dbReference type="Pfam" id="PF01632">
    <property type="entry name" value="Ribosomal_L35p"/>
    <property type="match status" value="1"/>
</dbReference>
<evidence type="ECO:0000256" key="1">
    <source>
        <dbReference type="ARBA" id="ARBA00006598"/>
    </source>
</evidence>
<dbReference type="PANTHER" id="PTHR33343">
    <property type="entry name" value="54S RIBOSOMAL PROTEIN BL35M"/>
    <property type="match status" value="1"/>
</dbReference>